<feature type="coiled-coil region" evidence="1">
    <location>
        <begin position="143"/>
        <end position="191"/>
    </location>
</feature>
<dbReference type="InterPro" id="IPR037696">
    <property type="entry name" value="CCDC77"/>
</dbReference>
<protein>
    <submittedName>
        <fullName evidence="3">Uncharacterized protein</fullName>
    </submittedName>
</protein>
<dbReference type="Proteomes" id="UP001491310">
    <property type="component" value="Unassembled WGS sequence"/>
</dbReference>
<keyword evidence="4" id="KW-1185">Reference proteome</keyword>
<dbReference type="PANTHER" id="PTHR22091:SF1">
    <property type="entry name" value="COILED-COIL DOMAIN-CONTAINING PROTEIN 77"/>
    <property type="match status" value="1"/>
</dbReference>
<sequence length="382" mass="43786">MKRSRREEKKEVMELQKALSSSQAYIFEERDRLLQLQAENDELRLQEVEDRQRLQHLLTLLEAQKGHKGLKANSAAAREKESAAADGPSAADMDVLRMRVESLQSQLTGQKQFAAERIAALVEERRMREVDDAARNGVASAKHDELLQRLHRSEDALQATTKDYILGKKARAEAEQRAAAAEAELKKVRSQLGVRVSQLEGELSQRLHDARSTAEERLEHHTEAYRAQVLQREKEVADLEAMHKSVTSRLEQRLAHMETRLAKEVDRCRRLEHRRLLDVEGWMSDITLLRQQLQATDRKLHQMRLSSYLPDDERLDALMSSLDKRHPDVRSMAECRNAENMDPAITSAARPLAVVNTQLQRVRGGIAGLEKRLKGLHEIRYQ</sequence>
<evidence type="ECO:0000256" key="1">
    <source>
        <dbReference type="SAM" id="Coils"/>
    </source>
</evidence>
<evidence type="ECO:0000313" key="4">
    <source>
        <dbReference type="Proteomes" id="UP001491310"/>
    </source>
</evidence>
<dbReference type="EMBL" id="JALJOT010000001">
    <property type="protein sequence ID" value="KAK9919078.1"/>
    <property type="molecule type" value="Genomic_DNA"/>
</dbReference>
<reference evidence="3 4" key="1">
    <citation type="journal article" date="2024" name="Nat. Commun.">
        <title>Phylogenomics reveals the evolutionary origins of lichenization in chlorophyte algae.</title>
        <authorList>
            <person name="Puginier C."/>
            <person name="Libourel C."/>
            <person name="Otte J."/>
            <person name="Skaloud P."/>
            <person name="Haon M."/>
            <person name="Grisel S."/>
            <person name="Petersen M."/>
            <person name="Berrin J.G."/>
            <person name="Delaux P.M."/>
            <person name="Dal Grande F."/>
            <person name="Keller J."/>
        </authorList>
    </citation>
    <scope>NUCLEOTIDE SEQUENCE [LARGE SCALE GENOMIC DNA]</scope>
    <source>
        <strain evidence="3 4">SAG 216-7</strain>
    </source>
</reference>
<organism evidence="3 4">
    <name type="scientific">Coccomyxa subellipsoidea</name>
    <dbReference type="NCBI Taxonomy" id="248742"/>
    <lineage>
        <taxon>Eukaryota</taxon>
        <taxon>Viridiplantae</taxon>
        <taxon>Chlorophyta</taxon>
        <taxon>core chlorophytes</taxon>
        <taxon>Trebouxiophyceae</taxon>
        <taxon>Trebouxiophyceae incertae sedis</taxon>
        <taxon>Coccomyxaceae</taxon>
        <taxon>Coccomyxa</taxon>
    </lineage>
</organism>
<comment type="caution">
    <text evidence="3">The sequence shown here is derived from an EMBL/GenBank/DDBJ whole genome shotgun (WGS) entry which is preliminary data.</text>
</comment>
<dbReference type="PANTHER" id="PTHR22091">
    <property type="entry name" value="COILED-COIL DOMAIN-CONTAINING PROTEIN 77"/>
    <property type="match status" value="1"/>
</dbReference>
<gene>
    <name evidence="3" type="ORF">WJX75_009213</name>
</gene>
<feature type="region of interest" description="Disordered" evidence="2">
    <location>
        <begin position="69"/>
        <end position="90"/>
    </location>
</feature>
<accession>A0ABR2Z4F7</accession>
<name>A0ABR2Z4F7_9CHLO</name>
<keyword evidence="1" id="KW-0175">Coiled coil</keyword>
<feature type="coiled-coil region" evidence="1">
    <location>
        <begin position="26"/>
        <end position="53"/>
    </location>
</feature>
<proteinExistence type="predicted"/>
<evidence type="ECO:0000313" key="3">
    <source>
        <dbReference type="EMBL" id="KAK9919078.1"/>
    </source>
</evidence>
<evidence type="ECO:0000256" key="2">
    <source>
        <dbReference type="SAM" id="MobiDB-lite"/>
    </source>
</evidence>